<dbReference type="PANTHER" id="PTHR48258:SF3">
    <property type="entry name" value="FK506-BINDING PROTEIN 4-LIKE ISOFORM X1"/>
    <property type="match status" value="1"/>
</dbReference>
<dbReference type="PANTHER" id="PTHR48258">
    <property type="entry name" value="DUF4218 DOMAIN-CONTAINING PROTEIN-RELATED"/>
    <property type="match status" value="1"/>
</dbReference>
<dbReference type="Proteomes" id="UP001633002">
    <property type="component" value="Unassembled WGS sequence"/>
</dbReference>
<comment type="caution">
    <text evidence="1">The sequence shown here is derived from an EMBL/GenBank/DDBJ whole genome shotgun (WGS) entry which is preliminary data.</text>
</comment>
<dbReference type="EMBL" id="JBJQOH010000004">
    <property type="protein sequence ID" value="KAL3687884.1"/>
    <property type="molecule type" value="Genomic_DNA"/>
</dbReference>
<dbReference type="AlphaFoldDB" id="A0ABD3HBK7"/>
<keyword evidence="2" id="KW-1185">Reference proteome</keyword>
<protein>
    <submittedName>
        <fullName evidence="1">Uncharacterized protein</fullName>
    </submittedName>
</protein>
<organism evidence="1 2">
    <name type="scientific">Riccia sorocarpa</name>
    <dbReference type="NCBI Taxonomy" id="122646"/>
    <lineage>
        <taxon>Eukaryota</taxon>
        <taxon>Viridiplantae</taxon>
        <taxon>Streptophyta</taxon>
        <taxon>Embryophyta</taxon>
        <taxon>Marchantiophyta</taxon>
        <taxon>Marchantiopsida</taxon>
        <taxon>Marchantiidae</taxon>
        <taxon>Marchantiales</taxon>
        <taxon>Ricciaceae</taxon>
        <taxon>Riccia</taxon>
    </lineage>
</organism>
<evidence type="ECO:0000313" key="1">
    <source>
        <dbReference type="EMBL" id="KAL3687884.1"/>
    </source>
</evidence>
<proteinExistence type="predicted"/>
<reference evidence="1 2" key="1">
    <citation type="submission" date="2024-09" db="EMBL/GenBank/DDBJ databases">
        <title>Chromosome-scale assembly of Riccia sorocarpa.</title>
        <authorList>
            <person name="Paukszto L."/>
        </authorList>
    </citation>
    <scope>NUCLEOTIDE SEQUENCE [LARGE SCALE GENOMIC DNA]</scope>
    <source>
        <strain evidence="1">LP-2024</strain>
        <tissue evidence="1">Aerial parts of the thallus</tissue>
    </source>
</reference>
<gene>
    <name evidence="1" type="ORF">R1sor_014193</name>
</gene>
<sequence>MGVRPLPGLIPAPLNSLAEKEDEREICEVTFGKKSKRKLDLVMLTQAHTFILHNAECMQSWLEEYERERIAVPRQRERYTSTFLEYMRETILQIGAHVVSSDVKDIVLGPYSMVKSYNTIWCTGLACTVERDETGFTRVKVTSTISRTRRMDEPFVFPTQVEQCFFIPALHMPEWAYVIPYTPMCRQ</sequence>
<evidence type="ECO:0000313" key="2">
    <source>
        <dbReference type="Proteomes" id="UP001633002"/>
    </source>
</evidence>
<name>A0ABD3HBK7_9MARC</name>
<accession>A0ABD3HBK7</accession>